<evidence type="ECO:0000259" key="2">
    <source>
        <dbReference type="Pfam" id="PF00675"/>
    </source>
</evidence>
<dbReference type="Pfam" id="PF00675">
    <property type="entry name" value="Peptidase_M16"/>
    <property type="match status" value="2"/>
</dbReference>
<dbReference type="Gene3D" id="3.30.830.10">
    <property type="entry name" value="Metalloenzyme, LuxS/M16 peptidase-like"/>
    <property type="match status" value="2"/>
</dbReference>
<evidence type="ECO:0008006" key="5">
    <source>
        <dbReference type="Google" id="ProtNLM"/>
    </source>
</evidence>
<dbReference type="EMBL" id="UINC01000222">
    <property type="protein sequence ID" value="SUZ51420.1"/>
    <property type="molecule type" value="Genomic_DNA"/>
</dbReference>
<evidence type="ECO:0000256" key="1">
    <source>
        <dbReference type="ARBA" id="ARBA00007261"/>
    </source>
</evidence>
<dbReference type="GO" id="GO:0046872">
    <property type="term" value="F:metal ion binding"/>
    <property type="evidence" value="ECO:0007669"/>
    <property type="project" value="InterPro"/>
</dbReference>
<dbReference type="InterPro" id="IPR011765">
    <property type="entry name" value="Pept_M16_N"/>
</dbReference>
<protein>
    <recommendedName>
        <fullName evidence="5">Peptidase M16 N-terminal domain-containing protein</fullName>
    </recommendedName>
</protein>
<reference evidence="4" key="1">
    <citation type="submission" date="2018-05" db="EMBL/GenBank/DDBJ databases">
        <authorList>
            <person name="Lanie J.A."/>
            <person name="Ng W.-L."/>
            <person name="Kazmierczak K.M."/>
            <person name="Andrzejewski T.M."/>
            <person name="Davidsen T.M."/>
            <person name="Wayne K.J."/>
            <person name="Tettelin H."/>
            <person name="Glass J.I."/>
            <person name="Rusch D."/>
            <person name="Podicherti R."/>
            <person name="Tsui H.-C.T."/>
            <person name="Winkler M.E."/>
        </authorList>
    </citation>
    <scope>NUCLEOTIDE SEQUENCE</scope>
</reference>
<dbReference type="InterPro" id="IPR011249">
    <property type="entry name" value="Metalloenz_LuxS/M16"/>
</dbReference>
<sequence length="465" mass="52170">VQQVTLDNGMRLVILRRPGPPTISFTVQFNVGGVNERLGTTGIAHLLEHMLFKGTTSVGTRNIEAELELYPWMDSAHDSLAEARARGDSVRAVELSERIVQLEDSAAVFIESNEFDHILTRAGARGLNATTTNESTVYFVDLPSNRAELWFALEADRMLNPVFREFYAERDVVAEERRMRVEMNPAGALAEAHLASAFRMHPYGVPVVGYMADLQVMSRQDVERYYRLYYGPNNAIVGIVGDLDPDQIEAWAREYFAAIPNAELPPVVTAVEPSQRGERRTELEWDAQPQLQIGWHVPAGTDPDAPSLAILSSLLTGGRTSRLYRRLVLESRAATAVFSSLGPGMQYPQLLQISATPRAPHTTMQVEELIYEELELLIQEGPTDSEMERVRNQISAGSVRRIQSNIGLAFQLVESVALFNDWRETFRYSDKLRAVTADDVMRIARTYLTRSNRTVTTLVKTENSR</sequence>
<dbReference type="PANTHER" id="PTHR11851">
    <property type="entry name" value="METALLOPROTEASE"/>
    <property type="match status" value="1"/>
</dbReference>
<name>A0A381N9Y0_9ZZZZ</name>
<dbReference type="GO" id="GO:0004222">
    <property type="term" value="F:metalloendopeptidase activity"/>
    <property type="evidence" value="ECO:0007669"/>
    <property type="project" value="InterPro"/>
</dbReference>
<feature type="domain" description="Peptidase M16 N-terminal" evidence="2">
    <location>
        <begin position="112"/>
        <end position="208"/>
    </location>
</feature>
<dbReference type="Pfam" id="PF05193">
    <property type="entry name" value="Peptidase_M16_C"/>
    <property type="match status" value="1"/>
</dbReference>
<dbReference type="PANTHER" id="PTHR11851:SF49">
    <property type="entry name" value="MITOCHONDRIAL-PROCESSING PEPTIDASE SUBUNIT ALPHA"/>
    <property type="match status" value="1"/>
</dbReference>
<dbReference type="InterPro" id="IPR001431">
    <property type="entry name" value="Pept_M16_Zn_BS"/>
</dbReference>
<gene>
    <name evidence="4" type="ORF">METZ01_LOCUS4274</name>
</gene>
<feature type="domain" description="Peptidase M16 N-terminal" evidence="2">
    <location>
        <begin position="17"/>
        <end position="69"/>
    </location>
</feature>
<accession>A0A381N9Y0</accession>
<feature type="non-terminal residue" evidence="4">
    <location>
        <position position="1"/>
    </location>
</feature>
<dbReference type="PROSITE" id="PS00143">
    <property type="entry name" value="INSULINASE"/>
    <property type="match status" value="1"/>
</dbReference>
<dbReference type="GO" id="GO:0006508">
    <property type="term" value="P:proteolysis"/>
    <property type="evidence" value="ECO:0007669"/>
    <property type="project" value="InterPro"/>
</dbReference>
<dbReference type="SUPFAM" id="SSF63411">
    <property type="entry name" value="LuxS/MPP-like metallohydrolase"/>
    <property type="match status" value="2"/>
</dbReference>
<evidence type="ECO:0000259" key="3">
    <source>
        <dbReference type="Pfam" id="PF05193"/>
    </source>
</evidence>
<proteinExistence type="inferred from homology"/>
<dbReference type="InterPro" id="IPR007863">
    <property type="entry name" value="Peptidase_M16_C"/>
</dbReference>
<comment type="similarity">
    <text evidence="1">Belongs to the peptidase M16 family.</text>
</comment>
<dbReference type="AlphaFoldDB" id="A0A381N9Y0"/>
<evidence type="ECO:0000313" key="4">
    <source>
        <dbReference type="EMBL" id="SUZ51420.1"/>
    </source>
</evidence>
<organism evidence="4">
    <name type="scientific">marine metagenome</name>
    <dbReference type="NCBI Taxonomy" id="408172"/>
    <lineage>
        <taxon>unclassified sequences</taxon>
        <taxon>metagenomes</taxon>
        <taxon>ecological metagenomes</taxon>
    </lineage>
</organism>
<dbReference type="InterPro" id="IPR050361">
    <property type="entry name" value="MPP/UQCRC_Complex"/>
</dbReference>
<feature type="domain" description="Peptidase M16 C-terminal" evidence="3">
    <location>
        <begin position="218"/>
        <end position="393"/>
    </location>
</feature>